<sequence length="667" mass="71383">MAHNAAYYQQPQQQVYSHYPQQPQQQPQFQPQAQPQQPPAAPPNIYQQVGLQQPQPGRVPPRPYQNPNIQRQTQLAIQEYQHQYQQHPLQPVYAQQYVQQPQYQQVPGIPRPPPSAPPVQRIPSSQSIPATQSQFQSSQSAYPPAAYQLQHSLPRAAPPPGPVHAHSQSLPGVPISLNPISLPPHASQVPLPQQIQTPTSVLPQPTPGPTAGRRPLPFVQRGDTLPPLPLDTALASNPSPGGAFNSPRAAVPTSQQIPSPQDRGPPTTWNEQVFGRALEATSPAQLSQSNGQRSGNRPLSTSQITSSFAAGATSTRAQVPPSIGIATPVPVPQAVKSPSPTRRPLPSPADGNATKHQSIDLSRFSNSSPIKIGSSSVVNTRSSSPVKFPITSGNSNLSSRDGSVSPTKRSDSPTRIVPTPSNQSDALRRRASPPRWPNAESDRSRSVSPAKPSAGEGPRIINATSKNPSTPNTSSFAAARSIFSSSSSNTGRPAVSFSQNTTSPPAVGTLQNVVPASPPKKTIPVWKRTLPDPGDGRNIDFIGKSTFNPAQHIDPIIPGSAYAKALARAKVPGSAVQVYGAPQRPSMFPIAAPQGQPQPPYGYGYVPPKQIQGVGHHQRHPNSQEFDGGNEEDDEESQSEDDDSEDANRGRKGRKDKGNYVAIRVVI</sequence>
<name>A0ACD3B6M5_9AGAR</name>
<accession>A0ACD3B6M5</accession>
<dbReference type="EMBL" id="ML208275">
    <property type="protein sequence ID" value="TFK73491.1"/>
    <property type="molecule type" value="Genomic_DNA"/>
</dbReference>
<reference evidence="1 2" key="1">
    <citation type="journal article" date="2019" name="Nat. Ecol. Evol.">
        <title>Megaphylogeny resolves global patterns of mushroom evolution.</title>
        <authorList>
            <person name="Varga T."/>
            <person name="Krizsan K."/>
            <person name="Foldi C."/>
            <person name="Dima B."/>
            <person name="Sanchez-Garcia M."/>
            <person name="Sanchez-Ramirez S."/>
            <person name="Szollosi G.J."/>
            <person name="Szarkandi J.G."/>
            <person name="Papp V."/>
            <person name="Albert L."/>
            <person name="Andreopoulos W."/>
            <person name="Angelini C."/>
            <person name="Antonin V."/>
            <person name="Barry K.W."/>
            <person name="Bougher N.L."/>
            <person name="Buchanan P."/>
            <person name="Buyck B."/>
            <person name="Bense V."/>
            <person name="Catcheside P."/>
            <person name="Chovatia M."/>
            <person name="Cooper J."/>
            <person name="Damon W."/>
            <person name="Desjardin D."/>
            <person name="Finy P."/>
            <person name="Geml J."/>
            <person name="Haridas S."/>
            <person name="Hughes K."/>
            <person name="Justo A."/>
            <person name="Karasinski D."/>
            <person name="Kautmanova I."/>
            <person name="Kiss B."/>
            <person name="Kocsube S."/>
            <person name="Kotiranta H."/>
            <person name="LaButti K.M."/>
            <person name="Lechner B.E."/>
            <person name="Liimatainen K."/>
            <person name="Lipzen A."/>
            <person name="Lukacs Z."/>
            <person name="Mihaltcheva S."/>
            <person name="Morgado L.N."/>
            <person name="Niskanen T."/>
            <person name="Noordeloos M.E."/>
            <person name="Ohm R.A."/>
            <person name="Ortiz-Santana B."/>
            <person name="Ovrebo C."/>
            <person name="Racz N."/>
            <person name="Riley R."/>
            <person name="Savchenko A."/>
            <person name="Shiryaev A."/>
            <person name="Soop K."/>
            <person name="Spirin V."/>
            <person name="Szebenyi C."/>
            <person name="Tomsovsky M."/>
            <person name="Tulloss R.E."/>
            <person name="Uehling J."/>
            <person name="Grigoriev I.V."/>
            <person name="Vagvolgyi C."/>
            <person name="Papp T."/>
            <person name="Martin F.M."/>
            <person name="Miettinen O."/>
            <person name="Hibbett D.S."/>
            <person name="Nagy L.G."/>
        </authorList>
    </citation>
    <scope>NUCLEOTIDE SEQUENCE [LARGE SCALE GENOMIC DNA]</scope>
    <source>
        <strain evidence="1 2">NL-1719</strain>
    </source>
</reference>
<protein>
    <submittedName>
        <fullName evidence="1">Uncharacterized protein</fullName>
    </submittedName>
</protein>
<organism evidence="1 2">
    <name type="scientific">Pluteus cervinus</name>
    <dbReference type="NCBI Taxonomy" id="181527"/>
    <lineage>
        <taxon>Eukaryota</taxon>
        <taxon>Fungi</taxon>
        <taxon>Dikarya</taxon>
        <taxon>Basidiomycota</taxon>
        <taxon>Agaricomycotina</taxon>
        <taxon>Agaricomycetes</taxon>
        <taxon>Agaricomycetidae</taxon>
        <taxon>Agaricales</taxon>
        <taxon>Pluteineae</taxon>
        <taxon>Pluteaceae</taxon>
        <taxon>Pluteus</taxon>
    </lineage>
</organism>
<dbReference type="Proteomes" id="UP000308600">
    <property type="component" value="Unassembled WGS sequence"/>
</dbReference>
<evidence type="ECO:0000313" key="2">
    <source>
        <dbReference type="Proteomes" id="UP000308600"/>
    </source>
</evidence>
<gene>
    <name evidence="1" type="ORF">BDN72DRAFT_183609</name>
</gene>
<proteinExistence type="predicted"/>
<keyword evidence="2" id="KW-1185">Reference proteome</keyword>
<evidence type="ECO:0000313" key="1">
    <source>
        <dbReference type="EMBL" id="TFK73491.1"/>
    </source>
</evidence>